<dbReference type="InterPro" id="IPR003111">
    <property type="entry name" value="Lon_prtase_N"/>
</dbReference>
<evidence type="ECO:0000256" key="10">
    <source>
        <dbReference type="HAMAP-Rule" id="MF_01973"/>
    </source>
</evidence>
<dbReference type="PANTHER" id="PTHR43718:SF2">
    <property type="entry name" value="LON PROTEASE HOMOLOG, MITOCHONDRIAL"/>
    <property type="match status" value="1"/>
</dbReference>
<dbReference type="EMBL" id="JRPF02000008">
    <property type="protein sequence ID" value="TLD78186.1"/>
    <property type="molecule type" value="Genomic_DNA"/>
</dbReference>
<evidence type="ECO:0000256" key="12">
    <source>
        <dbReference type="PIRSR" id="PIRSR001174-1"/>
    </source>
</evidence>
<evidence type="ECO:0000313" key="20">
    <source>
        <dbReference type="Proteomes" id="UP000029925"/>
    </source>
</evidence>
<feature type="domain" description="Lon proteolytic" evidence="16">
    <location>
        <begin position="617"/>
        <end position="805"/>
    </location>
</feature>
<accession>A0A099UIR3</accession>
<dbReference type="Pfam" id="PF00004">
    <property type="entry name" value="AAA"/>
    <property type="match status" value="1"/>
</dbReference>
<dbReference type="GO" id="GO:0004176">
    <property type="term" value="F:ATP-dependent peptidase activity"/>
    <property type="evidence" value="ECO:0007669"/>
    <property type="project" value="UniProtKB-UniRule"/>
</dbReference>
<dbReference type="AlphaFoldDB" id="A0A099UIR3"/>
<dbReference type="PATRIC" id="fig|76936.10.peg.1733"/>
<evidence type="ECO:0000256" key="8">
    <source>
        <dbReference type="ARBA" id="ARBA00023016"/>
    </source>
</evidence>
<feature type="binding site" evidence="10 13">
    <location>
        <begin position="382"/>
        <end position="389"/>
    </location>
    <ligand>
        <name>ATP</name>
        <dbReference type="ChEBI" id="CHEBI:30616"/>
    </ligand>
</feature>
<dbReference type="InterPro" id="IPR014721">
    <property type="entry name" value="Ribsml_uS5_D2-typ_fold_subgr"/>
</dbReference>
<dbReference type="Pfam" id="PF22667">
    <property type="entry name" value="Lon_lid"/>
    <property type="match status" value="1"/>
</dbReference>
<dbReference type="GO" id="GO:0016887">
    <property type="term" value="F:ATP hydrolysis activity"/>
    <property type="evidence" value="ECO:0007669"/>
    <property type="project" value="UniProtKB-UniRule"/>
</dbReference>
<dbReference type="GO" id="GO:0034605">
    <property type="term" value="P:cellular response to heat"/>
    <property type="evidence" value="ECO:0007669"/>
    <property type="project" value="UniProtKB-UniRule"/>
</dbReference>
<dbReference type="GO" id="GO:0043565">
    <property type="term" value="F:sequence-specific DNA binding"/>
    <property type="evidence" value="ECO:0007669"/>
    <property type="project" value="UniProtKB-UniRule"/>
</dbReference>
<dbReference type="SMART" id="SM00382">
    <property type="entry name" value="AAA"/>
    <property type="match status" value="1"/>
</dbReference>
<dbReference type="PANTHER" id="PTHR43718">
    <property type="entry name" value="LON PROTEASE"/>
    <property type="match status" value="1"/>
</dbReference>
<evidence type="ECO:0000256" key="4">
    <source>
        <dbReference type="ARBA" id="ARBA00022741"/>
    </source>
</evidence>
<dbReference type="InterPro" id="IPR054594">
    <property type="entry name" value="Lon_lid"/>
</dbReference>
<dbReference type="GeneID" id="78151919"/>
<dbReference type="Proteomes" id="UP000064525">
    <property type="component" value="Chromosome I"/>
</dbReference>
<dbReference type="PRINTS" id="PR00830">
    <property type="entry name" value="ENDOLAPTASE"/>
</dbReference>
<dbReference type="SUPFAM" id="SSF52540">
    <property type="entry name" value="P-loop containing nucleoside triphosphate hydrolases"/>
    <property type="match status" value="1"/>
</dbReference>
<dbReference type="InterPro" id="IPR027417">
    <property type="entry name" value="P-loop_NTPase"/>
</dbReference>
<comment type="subunit">
    <text evidence="10 11">Homohexamer. Organized in a ring with a central cavity.</text>
</comment>
<dbReference type="PROSITE" id="PS01046">
    <property type="entry name" value="LON_SER"/>
    <property type="match status" value="1"/>
</dbReference>
<comment type="function">
    <text evidence="10">ATP-dependent serine protease that mediates the selective degradation of mutant and abnormal proteins as well as certain short-lived regulatory proteins. Required for cellular homeostasis and for survival from DNA damage and developmental changes induced by stress. Degrades polypeptides processively to yield small peptide fragments that are 5 to 10 amino acids long. Binds to DNA in a double-stranded, site-specific manner.</text>
</comment>
<dbReference type="EMBL" id="LN907858">
    <property type="protein sequence ID" value="CUU40659.1"/>
    <property type="molecule type" value="Genomic_DNA"/>
</dbReference>
<evidence type="ECO:0000313" key="18">
    <source>
        <dbReference type="EMBL" id="CUU40659.1"/>
    </source>
</evidence>
<dbReference type="KEGG" id="hty:BN2458_PEG1776"/>
<dbReference type="Gene3D" id="1.20.58.1480">
    <property type="match status" value="1"/>
</dbReference>
<proteinExistence type="evidence at transcript level"/>
<reference evidence="19 20" key="1">
    <citation type="journal article" date="2014" name="Genome Announc.">
        <title>Draft genome sequences of eight enterohepatic helicobacter species isolated from both laboratory and wild rodents.</title>
        <authorList>
            <person name="Sheh A."/>
            <person name="Shen Z."/>
            <person name="Fox J.G."/>
        </authorList>
    </citation>
    <scope>NUCLEOTIDE SEQUENCE [LARGE SCALE GENOMIC DNA]</scope>
    <source>
        <strain evidence="19 20">MIT 98-6810</strain>
    </source>
</reference>
<dbReference type="InterPro" id="IPR003959">
    <property type="entry name" value="ATPase_AAA_core"/>
</dbReference>
<dbReference type="Pfam" id="PF02190">
    <property type="entry name" value="LON_substr_bdg"/>
    <property type="match status" value="1"/>
</dbReference>
<evidence type="ECO:0000256" key="11">
    <source>
        <dbReference type="PIRNR" id="PIRNR001174"/>
    </source>
</evidence>
<feature type="domain" description="Lon N-terminal" evidence="17">
    <location>
        <begin position="10"/>
        <end position="203"/>
    </location>
</feature>
<feature type="active site" evidence="10 12">
    <location>
        <position position="753"/>
    </location>
</feature>
<dbReference type="Gene3D" id="1.10.8.60">
    <property type="match status" value="1"/>
</dbReference>
<keyword evidence="4 10" id="KW-0547">Nucleotide-binding</keyword>
<comment type="catalytic activity">
    <reaction evidence="9 10 11 14">
        <text>Hydrolysis of proteins in presence of ATP.</text>
        <dbReference type="EC" id="3.4.21.53"/>
    </reaction>
</comment>
<protein>
    <recommendedName>
        <fullName evidence="10 11">Lon protease</fullName>
        <ecNumber evidence="10 11">3.4.21.53</ecNumber>
    </recommendedName>
    <alternativeName>
        <fullName evidence="10">ATP-dependent protease La</fullName>
    </alternativeName>
</protein>
<evidence type="ECO:0000256" key="3">
    <source>
        <dbReference type="ARBA" id="ARBA00022670"/>
    </source>
</evidence>
<dbReference type="InterPro" id="IPR015947">
    <property type="entry name" value="PUA-like_sf"/>
</dbReference>
<evidence type="ECO:0000256" key="13">
    <source>
        <dbReference type="PIRSR" id="PIRSR001174-2"/>
    </source>
</evidence>
<dbReference type="GO" id="GO:0005737">
    <property type="term" value="C:cytoplasm"/>
    <property type="evidence" value="ECO:0007669"/>
    <property type="project" value="UniProtKB-SubCell"/>
</dbReference>
<evidence type="ECO:0000259" key="17">
    <source>
        <dbReference type="PROSITE" id="PS51787"/>
    </source>
</evidence>
<dbReference type="GO" id="GO:0006515">
    <property type="term" value="P:protein quality control for misfolded or incompletely synthesized proteins"/>
    <property type="evidence" value="ECO:0007669"/>
    <property type="project" value="UniProtKB-UniRule"/>
</dbReference>
<keyword evidence="20" id="KW-1185">Reference proteome</keyword>
<dbReference type="Gene3D" id="3.40.50.300">
    <property type="entry name" value="P-loop containing nucleotide triphosphate hydrolases"/>
    <property type="match status" value="1"/>
</dbReference>
<evidence type="ECO:0000256" key="6">
    <source>
        <dbReference type="ARBA" id="ARBA00022825"/>
    </source>
</evidence>
<evidence type="ECO:0000256" key="14">
    <source>
        <dbReference type="PROSITE-ProRule" id="PRU01122"/>
    </source>
</evidence>
<dbReference type="PROSITE" id="PS51786">
    <property type="entry name" value="LON_PROTEOLYTIC"/>
    <property type="match status" value="1"/>
</dbReference>
<gene>
    <name evidence="10 19" type="primary">lon</name>
    <name evidence="18" type="ORF">BN2458_PEG1776</name>
    <name evidence="19" type="ORF">LS75_006945</name>
</gene>
<dbReference type="EC" id="3.4.21.53" evidence="10 11"/>
<dbReference type="PROSITE" id="PS51787">
    <property type="entry name" value="LON_N"/>
    <property type="match status" value="1"/>
</dbReference>
<dbReference type="InterPro" id="IPR008269">
    <property type="entry name" value="Lon_proteolytic"/>
</dbReference>
<dbReference type="InterPro" id="IPR020568">
    <property type="entry name" value="Ribosomal_Su5_D2-typ_SF"/>
</dbReference>
<keyword evidence="8 10" id="KW-0346">Stress response</keyword>
<evidence type="ECO:0000259" key="16">
    <source>
        <dbReference type="PROSITE" id="PS51786"/>
    </source>
</evidence>
<sequence>MNTLESSDFPMTMPIITEDELIYPFMIAPLFISNEEHIKAAHKATERNGLIFIGFENEDDKGEFPFHNVGVIGSIMREVALPEGRVKLLFKGLYRGKILSVLHSATDSLQVEVDIFSYREYESNKMNALLQVLHEKILHLANLDGRFSPDFLKTIENNDEPNRIVDFVASAMRLSKKQAYDIFAKDDVEERVLGLIEIVIEETQAQRLQKEIKSKVHNKMEQVNKEYFLKEQLKQIQKELGTENMRDEEMEQYEQKLNALKPYMNENAYKEVQKQIKRLSRMHQDSGDANILQNYIEWVLEIPFGKYAKQKLSIQKVAKQLDTDHYSLEKPKERIVEYFAVKELVAQREEQARKEQEGKKDTKIQPKNENKQEKGTILCFYGPPGVGKTSLANSIAKAIKRQLVRIALGGLEDVNELRGHRRTYIGAMPGRITQGLIEAKEMNPVVVLDEIDKVGRSYRGDPTSVLLEILDPEQNHAFRDYYTNFDIDLSQVIFIATANDISTIPAPLRDRMEFISISSYTPQEKCEIAKKYLIPQELQKHGLSQDELKITTPALKTIIESYTREAGVRSLRHKIAQIMRKGATLILKGKKNVVITPHNVGEFLDKIVFEISPADKKNTIGVVNGLAWTSVGGDVLKIEALKIRGKGALTLTGSLGDVMKESAHIAHSVVKMLLDKKILKPKETHKNPIYQLYDIHLHVPEGATPKDGPSAGIAMACVIASILTDSKIYAHIAMTGELTLRGNVLAIGGLREKLIAAHKAGIKTALIPQKNYERDLKDIPKEVLDKLEIIGVSDIKEVLERVLVK</sequence>
<dbReference type="InterPro" id="IPR027065">
    <property type="entry name" value="Lon_Prtase"/>
</dbReference>
<dbReference type="RefSeq" id="WP_034342337.1">
    <property type="nucleotide sequence ID" value="NZ_CAJTQN010000001.1"/>
</dbReference>
<dbReference type="OrthoDB" id="9803599at2"/>
<evidence type="ECO:0000256" key="15">
    <source>
        <dbReference type="RuleBase" id="RU000591"/>
    </source>
</evidence>
<dbReference type="Gene3D" id="2.30.130.40">
    <property type="entry name" value="LON domain-like"/>
    <property type="match status" value="1"/>
</dbReference>
<keyword evidence="5 10" id="KW-0378">Hydrolase</keyword>
<dbReference type="Gene3D" id="3.30.230.10">
    <property type="match status" value="1"/>
</dbReference>
<dbReference type="InterPro" id="IPR008268">
    <property type="entry name" value="Peptidase_S16_AS"/>
</dbReference>
<dbReference type="InterPro" id="IPR003593">
    <property type="entry name" value="AAA+_ATPase"/>
</dbReference>
<reference evidence="18" key="3">
    <citation type="submission" date="2015-11" db="EMBL/GenBank/DDBJ databases">
        <authorList>
            <person name="Zhang Y."/>
            <person name="Guo Z."/>
        </authorList>
    </citation>
    <scope>NUCLEOTIDE SEQUENCE</scope>
    <source>
        <strain evidence="18">1</strain>
    </source>
</reference>
<reference evidence="21" key="2">
    <citation type="submission" date="2015-11" db="EMBL/GenBank/DDBJ databases">
        <authorList>
            <person name="Anvar S.Y."/>
        </authorList>
    </citation>
    <scope>NUCLEOTIDE SEQUENCE [LARGE SCALE GENOMIC DNA]</scope>
</reference>
<keyword evidence="7 10" id="KW-0067">ATP-binding</keyword>
<name>A0A099UIR3_9HELI</name>
<dbReference type="FunFam" id="3.40.50.300:FF:000021">
    <property type="entry name" value="Lon protease homolog"/>
    <property type="match status" value="1"/>
</dbReference>
<evidence type="ECO:0000256" key="1">
    <source>
        <dbReference type="ARBA" id="ARBA00004496"/>
    </source>
</evidence>
<comment type="subcellular location">
    <subcellularLocation>
        <location evidence="1 10 11">Cytoplasm</location>
    </subcellularLocation>
</comment>
<evidence type="ECO:0000256" key="2">
    <source>
        <dbReference type="ARBA" id="ARBA00022490"/>
    </source>
</evidence>
<dbReference type="SUPFAM" id="SSF88697">
    <property type="entry name" value="PUA domain-like"/>
    <property type="match status" value="1"/>
</dbReference>
<dbReference type="HAMAP" id="MF_01973">
    <property type="entry name" value="lon_bact"/>
    <property type="match status" value="1"/>
</dbReference>
<dbReference type="STRING" id="76936.BN2458_PEG1776"/>
<dbReference type="CDD" id="cd19500">
    <property type="entry name" value="RecA-like_Lon"/>
    <property type="match status" value="1"/>
</dbReference>
<dbReference type="PIRSF" id="PIRSF001174">
    <property type="entry name" value="Lon_proteas"/>
    <property type="match status" value="1"/>
</dbReference>
<dbReference type="Gene3D" id="1.20.5.5270">
    <property type="match status" value="1"/>
</dbReference>
<dbReference type="Pfam" id="PF05362">
    <property type="entry name" value="Lon_C"/>
    <property type="match status" value="1"/>
</dbReference>
<comment type="induction">
    <text evidence="10">By heat shock.</text>
</comment>
<keyword evidence="2 10" id="KW-0963">Cytoplasm</keyword>
<organism evidence="18 21">
    <name type="scientific">Helicobacter typhlonius</name>
    <dbReference type="NCBI Taxonomy" id="76936"/>
    <lineage>
        <taxon>Bacteria</taxon>
        <taxon>Pseudomonadati</taxon>
        <taxon>Campylobacterota</taxon>
        <taxon>Epsilonproteobacteria</taxon>
        <taxon>Campylobacterales</taxon>
        <taxon>Helicobacteraceae</taxon>
        <taxon>Helicobacter</taxon>
    </lineage>
</organism>
<dbReference type="GO" id="GO:0005524">
    <property type="term" value="F:ATP binding"/>
    <property type="evidence" value="ECO:0007669"/>
    <property type="project" value="UniProtKB-UniRule"/>
</dbReference>
<evidence type="ECO:0000313" key="19">
    <source>
        <dbReference type="EMBL" id="TLD78186.1"/>
    </source>
</evidence>
<feature type="active site" evidence="10 12">
    <location>
        <position position="710"/>
    </location>
</feature>
<evidence type="ECO:0000313" key="21">
    <source>
        <dbReference type="Proteomes" id="UP000064525"/>
    </source>
</evidence>
<dbReference type="GO" id="GO:0004252">
    <property type="term" value="F:serine-type endopeptidase activity"/>
    <property type="evidence" value="ECO:0007669"/>
    <property type="project" value="UniProtKB-UniRule"/>
</dbReference>
<dbReference type="InterPro" id="IPR046336">
    <property type="entry name" value="Lon_prtase_N_sf"/>
</dbReference>
<evidence type="ECO:0000256" key="7">
    <source>
        <dbReference type="ARBA" id="ARBA00022840"/>
    </source>
</evidence>
<dbReference type="InterPro" id="IPR004815">
    <property type="entry name" value="Lon_bac/euk-typ"/>
</dbReference>
<dbReference type="Proteomes" id="UP000029925">
    <property type="component" value="Unassembled WGS sequence"/>
</dbReference>
<keyword evidence="6 10" id="KW-0720">Serine protease</keyword>
<dbReference type="SUPFAM" id="SSF54211">
    <property type="entry name" value="Ribosomal protein S5 domain 2-like"/>
    <property type="match status" value="1"/>
</dbReference>
<comment type="similarity">
    <text evidence="10 11 14 15">Belongs to the peptidase S16 family.</text>
</comment>
<dbReference type="NCBIfam" id="TIGR00763">
    <property type="entry name" value="lon"/>
    <property type="match status" value="1"/>
</dbReference>
<evidence type="ECO:0000256" key="5">
    <source>
        <dbReference type="ARBA" id="ARBA00022801"/>
    </source>
</evidence>
<keyword evidence="3 10" id="KW-0645">Protease</keyword>
<dbReference type="InterPro" id="IPR027543">
    <property type="entry name" value="Lon_bac"/>
</dbReference>
<evidence type="ECO:0000256" key="9">
    <source>
        <dbReference type="ARBA" id="ARBA00050665"/>
    </source>
</evidence>
<dbReference type="SMART" id="SM00464">
    <property type="entry name" value="LON"/>
    <property type="match status" value="1"/>
</dbReference>